<dbReference type="AlphaFoldDB" id="A0AA89BQ19"/>
<proteinExistence type="inferred from homology"/>
<dbReference type="Proteomes" id="UP001186944">
    <property type="component" value="Unassembled WGS sequence"/>
</dbReference>
<reference evidence="4" key="1">
    <citation type="submission" date="2019-08" db="EMBL/GenBank/DDBJ databases">
        <title>The improved chromosome-level genome for the pearl oyster Pinctada fucata martensii using PacBio sequencing and Hi-C.</title>
        <authorList>
            <person name="Zheng Z."/>
        </authorList>
    </citation>
    <scope>NUCLEOTIDE SEQUENCE</scope>
    <source>
        <strain evidence="4">ZZ-2019</strain>
        <tissue evidence="4">Adductor muscle</tissue>
    </source>
</reference>
<feature type="region of interest" description="Disordered" evidence="3">
    <location>
        <begin position="210"/>
        <end position="287"/>
    </location>
</feature>
<keyword evidence="2" id="KW-0175">Coiled coil</keyword>
<feature type="compositionally biased region" description="Basic and acidic residues" evidence="3">
    <location>
        <begin position="278"/>
        <end position="287"/>
    </location>
</feature>
<sequence>MRKRQNVHYYFCRYQLTWKDLHDNSESAARQAEEVDSQITKLYVHYDRQCEIMTRLHEGIAGLPVILNQLQELTDVLANLEEEYDKVEAALVYLEDVCEEAELQQAKVVDCQKLAKYQTRKKEEMEKLKIQLAKEHAKSVESVEKKRNVKLKERQEAFQEAFKEDVDYYREHGRLDRVSVSSTDSGKKTDLADFKVEEDAGILDEFLASDEITPSTEDASATTTGRIQDTFSDEENLPVSVQSNDDLDPEGDYFEDDLAATHGDPYLESEENTEESDLEKIDSDTKT</sequence>
<dbReference type="InterPro" id="IPR007531">
    <property type="entry name" value="Dysbindin"/>
</dbReference>
<gene>
    <name evidence="4" type="ORF">FSP39_025508</name>
</gene>
<organism evidence="4 5">
    <name type="scientific">Pinctada imbricata</name>
    <name type="common">Atlantic pearl-oyster</name>
    <name type="synonym">Pinctada martensii</name>
    <dbReference type="NCBI Taxonomy" id="66713"/>
    <lineage>
        <taxon>Eukaryota</taxon>
        <taxon>Metazoa</taxon>
        <taxon>Spiralia</taxon>
        <taxon>Lophotrochozoa</taxon>
        <taxon>Mollusca</taxon>
        <taxon>Bivalvia</taxon>
        <taxon>Autobranchia</taxon>
        <taxon>Pteriomorphia</taxon>
        <taxon>Pterioida</taxon>
        <taxon>Pterioidea</taxon>
        <taxon>Pteriidae</taxon>
        <taxon>Pinctada</taxon>
    </lineage>
</organism>
<comment type="similarity">
    <text evidence="1">Belongs to the dysbindin family.</text>
</comment>
<dbReference type="PANTHER" id="PTHR16294">
    <property type="entry name" value="DYSTROBREVIN BINDING PROTEIN 1 DYSBINDIN"/>
    <property type="match status" value="1"/>
</dbReference>
<evidence type="ECO:0000313" key="4">
    <source>
        <dbReference type="EMBL" id="KAK3086922.1"/>
    </source>
</evidence>
<evidence type="ECO:0000313" key="5">
    <source>
        <dbReference type="Proteomes" id="UP001186944"/>
    </source>
</evidence>
<feature type="compositionally biased region" description="Acidic residues" evidence="3">
    <location>
        <begin position="267"/>
        <end position="277"/>
    </location>
</feature>
<evidence type="ECO:0000256" key="3">
    <source>
        <dbReference type="SAM" id="MobiDB-lite"/>
    </source>
</evidence>
<protein>
    <submittedName>
        <fullName evidence="4">Uncharacterized protein</fullName>
    </submittedName>
</protein>
<dbReference type="PANTHER" id="PTHR16294:SF6">
    <property type="entry name" value="DYNAMIN N-TERMINAL DOMAIN-CONTAINING PROTEIN"/>
    <property type="match status" value="1"/>
</dbReference>
<accession>A0AA89BQ19</accession>
<feature type="coiled-coil region" evidence="2">
    <location>
        <begin position="63"/>
        <end position="104"/>
    </location>
</feature>
<evidence type="ECO:0000256" key="1">
    <source>
        <dbReference type="ARBA" id="ARBA00008686"/>
    </source>
</evidence>
<feature type="compositionally biased region" description="Polar residues" evidence="3">
    <location>
        <begin position="212"/>
        <end position="230"/>
    </location>
</feature>
<keyword evidence="5" id="KW-1185">Reference proteome</keyword>
<feature type="compositionally biased region" description="Acidic residues" evidence="3">
    <location>
        <begin position="245"/>
        <end position="258"/>
    </location>
</feature>
<name>A0AA89BQ19_PINIB</name>
<dbReference type="GO" id="GO:0005737">
    <property type="term" value="C:cytoplasm"/>
    <property type="evidence" value="ECO:0007669"/>
    <property type="project" value="InterPro"/>
</dbReference>
<evidence type="ECO:0000256" key="2">
    <source>
        <dbReference type="SAM" id="Coils"/>
    </source>
</evidence>
<dbReference type="EMBL" id="VSWD01000012">
    <property type="protein sequence ID" value="KAK3086922.1"/>
    <property type="molecule type" value="Genomic_DNA"/>
</dbReference>
<comment type="caution">
    <text evidence="4">The sequence shown here is derived from an EMBL/GenBank/DDBJ whole genome shotgun (WGS) entry which is preliminary data.</text>
</comment>